<keyword evidence="4" id="KW-0690">Ribosome biogenesis</keyword>
<evidence type="ECO:0000256" key="1">
    <source>
        <dbReference type="ARBA" id="ARBA00004123"/>
    </source>
</evidence>
<dbReference type="InterPro" id="IPR040309">
    <property type="entry name" value="Naf1"/>
</dbReference>
<dbReference type="PANTHER" id="PTHR31633:SF1">
    <property type="entry name" value="H_ACA RIBONUCLEOPROTEIN COMPLEX NON-CORE SUBUNIT NAF1"/>
    <property type="match status" value="1"/>
</dbReference>
<evidence type="ECO:0000256" key="3">
    <source>
        <dbReference type="ARBA" id="ARBA00021438"/>
    </source>
</evidence>
<protein>
    <recommendedName>
        <fullName evidence="3">H/ACA ribonucleoprotein complex non-core subunit NAF1</fullName>
    </recommendedName>
</protein>
<evidence type="ECO:0000256" key="4">
    <source>
        <dbReference type="ARBA" id="ARBA00022517"/>
    </source>
</evidence>
<dbReference type="PANTHER" id="PTHR31633">
    <property type="entry name" value="H/ACA RIBONUCLEOPROTEIN COMPLEX NON-CORE SUBUNIT NAF1"/>
    <property type="match status" value="1"/>
</dbReference>
<comment type="similarity">
    <text evidence="2">Belongs to the NAF1 family.</text>
</comment>
<feature type="region of interest" description="Disordered" evidence="11">
    <location>
        <begin position="514"/>
        <end position="569"/>
    </location>
</feature>
<dbReference type="GO" id="GO:0001522">
    <property type="term" value="P:pseudouridine synthesis"/>
    <property type="evidence" value="ECO:0007669"/>
    <property type="project" value="InterPro"/>
</dbReference>
<evidence type="ECO:0000313" key="12">
    <source>
        <dbReference type="Proteomes" id="UP000186698"/>
    </source>
</evidence>
<keyword evidence="5" id="KW-0698">rRNA processing</keyword>
<feature type="compositionally biased region" description="Basic residues" evidence="11">
    <location>
        <begin position="393"/>
        <end position="405"/>
    </location>
</feature>
<feature type="region of interest" description="Disordered" evidence="11">
    <location>
        <begin position="365"/>
        <end position="442"/>
    </location>
</feature>
<feature type="compositionally biased region" description="Low complexity" evidence="11">
    <location>
        <begin position="214"/>
        <end position="225"/>
    </location>
</feature>
<keyword evidence="12" id="KW-1185">Reference proteome</keyword>
<evidence type="ECO:0000256" key="2">
    <source>
        <dbReference type="ARBA" id="ARBA00009801"/>
    </source>
</evidence>
<dbReference type="GO" id="GO:0005634">
    <property type="term" value="C:nucleus"/>
    <property type="evidence" value="ECO:0007669"/>
    <property type="project" value="UniProtKB-SubCell"/>
</dbReference>
<dbReference type="AlphaFoldDB" id="A0A8J0TCY8"/>
<dbReference type="GO" id="GO:0043489">
    <property type="term" value="P:RNA stabilization"/>
    <property type="evidence" value="ECO:0007669"/>
    <property type="project" value="UniProtKB-ARBA"/>
</dbReference>
<keyword evidence="7" id="KW-0694">RNA-binding</keyword>
<dbReference type="Pfam" id="PF04410">
    <property type="entry name" value="Gar1"/>
    <property type="match status" value="1"/>
</dbReference>
<gene>
    <name evidence="13" type="primary">naf1.L</name>
</gene>
<keyword evidence="8" id="KW-0539">Nucleus</keyword>
<evidence type="ECO:0000256" key="7">
    <source>
        <dbReference type="ARBA" id="ARBA00022884"/>
    </source>
</evidence>
<evidence type="ECO:0000313" key="13">
    <source>
        <dbReference type="RefSeq" id="XP_018086493.2"/>
    </source>
</evidence>
<sequence>MMLSVKPQRHFGPEPRSACLRTTNLGEKHQEGCINEGTACRLATAVIRSVLEHRRAIEKLATLAVRKNPRLSFLHVVMETQHGTPSTDSVIEGNNFPVHETEIMDNCIFSGVNDGLDIASQAAEKMHQNDNISNTDEQEKVDAPVLEICEPVGKPALDQNSTCHQEQEERMEVTVQLENLNFKNEASMIKAEDNNETKDSSSEDSSSDSDTDSDSSSSSSSILLPVEEEEVPNANNDLPLKTKGELLINELPAVEELSIVLPEDVELKPIGMVSSIIEQLVIIESMKDVPPLNEDSVIFNEGRNAVGKIFEIFGPVPHPFYVIRFNEKGQIENKGIKIKDTMFFAPKVEDFTQYIIPDKLKIQKGSDASWTNDHEPPADVLDYSDDEKEREAKQKKKGNNLAKKKIQSDQDENSSSVHEQNRNYRGQNVSRPPSRHNYGPRFSRGRAAQLHNNAFGQHPRTYFQPGFPSPHMMNQPYPFHSMQAQEYSSALPSNGHGTPVSHYYSSPYGHVHPYSLPPPPPPPPDMIWSEQNNPLHFMQNSQFYTSPPPPPPPPPLGNPNQSSFDPNYN</sequence>
<dbReference type="InterPro" id="IPR009000">
    <property type="entry name" value="Transl_B-barrel_sf"/>
</dbReference>
<dbReference type="InterPro" id="IPR038664">
    <property type="entry name" value="Gar1/Naf1_Cbf5-bd_sf"/>
</dbReference>
<keyword evidence="6" id="KW-0597">Phosphoprotein</keyword>
<evidence type="ECO:0000256" key="5">
    <source>
        <dbReference type="ARBA" id="ARBA00022552"/>
    </source>
</evidence>
<dbReference type="SUPFAM" id="SSF50447">
    <property type="entry name" value="Translation proteins"/>
    <property type="match status" value="1"/>
</dbReference>
<feature type="region of interest" description="Disordered" evidence="11">
    <location>
        <begin position="189"/>
        <end position="238"/>
    </location>
</feature>
<keyword evidence="13" id="KW-0687">Ribonucleoprotein</keyword>
<comment type="subunit">
    <text evidence="10">During assembly of the complex, component of the small nucleolar ribonucleoprotein particles containing H/ACA-type snoRNAs (H/ACA snoRNPs) which contains NOLA2/NHP2, NOLA3/NOP10, NAF1 and DKC1/NOLA4. Interacts directly with DKC1/NOLA4.</text>
</comment>
<proteinExistence type="inferred from homology"/>
<name>A0A8J0TCY8_XENLA</name>
<dbReference type="RefSeq" id="XP_018086493.2">
    <property type="nucleotide sequence ID" value="XM_018231004.2"/>
</dbReference>
<evidence type="ECO:0000256" key="10">
    <source>
        <dbReference type="ARBA" id="ARBA00063185"/>
    </source>
</evidence>
<dbReference type="GO" id="GO:0005732">
    <property type="term" value="C:sno(s)RNA-containing ribonucleoprotein complex"/>
    <property type="evidence" value="ECO:0000318"/>
    <property type="project" value="GO_Central"/>
</dbReference>
<dbReference type="GO" id="GO:0003723">
    <property type="term" value="F:RNA binding"/>
    <property type="evidence" value="ECO:0000318"/>
    <property type="project" value="GO_Central"/>
</dbReference>
<feature type="compositionally biased region" description="Polar residues" evidence="11">
    <location>
        <begin position="529"/>
        <end position="545"/>
    </location>
</feature>
<dbReference type="GO" id="GO:0006364">
    <property type="term" value="P:rRNA processing"/>
    <property type="evidence" value="ECO:0007669"/>
    <property type="project" value="UniProtKB-KW"/>
</dbReference>
<evidence type="ECO:0000256" key="9">
    <source>
        <dbReference type="ARBA" id="ARBA00057529"/>
    </source>
</evidence>
<organism evidence="12 13">
    <name type="scientific">Xenopus laevis</name>
    <name type="common">African clawed frog</name>
    <dbReference type="NCBI Taxonomy" id="8355"/>
    <lineage>
        <taxon>Eukaryota</taxon>
        <taxon>Metazoa</taxon>
        <taxon>Chordata</taxon>
        <taxon>Craniata</taxon>
        <taxon>Vertebrata</taxon>
        <taxon>Euteleostomi</taxon>
        <taxon>Amphibia</taxon>
        <taxon>Batrachia</taxon>
        <taxon>Anura</taxon>
        <taxon>Pipoidea</taxon>
        <taxon>Pipidae</taxon>
        <taxon>Xenopodinae</taxon>
        <taxon>Xenopus</taxon>
        <taxon>Xenopus</taxon>
    </lineage>
</organism>
<comment type="function">
    <text evidence="9">RNA-binding protein required for the maturation of box H/ACA snoRNPs complex and ribosome biogenesis. During assembly of the H/ACA snoRNPs complex, it associates with the complex and disappears during maturation of the complex and is replaced by NOLA1/GAR1 to yield mature H/ACA snoRNPs complex. Probably competes with NOLA1/GAR1 for binding with DKC1/NOLA4.</text>
</comment>
<feature type="compositionally biased region" description="Polar residues" evidence="11">
    <location>
        <begin position="558"/>
        <end position="569"/>
    </location>
</feature>
<dbReference type="KEGG" id="xla:108699122"/>
<evidence type="ECO:0000256" key="8">
    <source>
        <dbReference type="ARBA" id="ARBA00023242"/>
    </source>
</evidence>
<dbReference type="CTD" id="108699122"/>
<dbReference type="InterPro" id="IPR007504">
    <property type="entry name" value="H/ACA_rnp_Gar1/Naf1"/>
</dbReference>
<dbReference type="OrthoDB" id="21550at2759"/>
<dbReference type="FunFam" id="2.40.10.230:FF:000002">
    <property type="entry name" value="H/ACA ribonucleoprotein complex non-core subunit NAF1"/>
    <property type="match status" value="1"/>
</dbReference>
<reference evidence="13" key="1">
    <citation type="submission" date="2025-08" db="UniProtKB">
        <authorList>
            <consortium name="RefSeq"/>
        </authorList>
    </citation>
    <scope>IDENTIFICATION</scope>
    <source>
        <strain evidence="13">J_2021</strain>
        <tissue evidence="13">Erythrocytes</tissue>
    </source>
</reference>
<feature type="compositionally biased region" description="Pro residues" evidence="11">
    <location>
        <begin position="515"/>
        <end position="525"/>
    </location>
</feature>
<comment type="subcellular location">
    <subcellularLocation>
        <location evidence="1">Nucleus</location>
    </subcellularLocation>
</comment>
<accession>A0A8J0TCY8</accession>
<evidence type="ECO:0000256" key="6">
    <source>
        <dbReference type="ARBA" id="ARBA00022553"/>
    </source>
</evidence>
<evidence type="ECO:0000256" key="11">
    <source>
        <dbReference type="SAM" id="MobiDB-lite"/>
    </source>
</evidence>
<feature type="compositionally biased region" description="Pro residues" evidence="11">
    <location>
        <begin position="546"/>
        <end position="557"/>
    </location>
</feature>
<dbReference type="Proteomes" id="UP000186698">
    <property type="component" value="Chromosome 1L"/>
</dbReference>
<dbReference type="GO" id="GO:0000493">
    <property type="term" value="P:box H/ACA snoRNP assembly"/>
    <property type="evidence" value="ECO:0000318"/>
    <property type="project" value="GO_Central"/>
</dbReference>
<dbReference type="GeneID" id="108699122"/>
<feature type="compositionally biased region" description="Polar residues" evidence="11">
    <location>
        <begin position="413"/>
        <end position="431"/>
    </location>
</feature>
<feature type="compositionally biased region" description="Basic and acidic residues" evidence="11">
    <location>
        <begin position="190"/>
        <end position="201"/>
    </location>
</feature>
<dbReference type="Gene3D" id="2.40.10.230">
    <property type="entry name" value="Probable tRNA pseudouridine synthase domain"/>
    <property type="match status" value="1"/>
</dbReference>
<dbReference type="GO" id="GO:0042254">
    <property type="term" value="P:ribosome biogenesis"/>
    <property type="evidence" value="ECO:0000318"/>
    <property type="project" value="GO_Central"/>
</dbReference>